<comment type="caution">
    <text evidence="2">The sequence shown here is derived from an EMBL/GenBank/DDBJ whole genome shotgun (WGS) entry which is preliminary data.</text>
</comment>
<dbReference type="InterPro" id="IPR011335">
    <property type="entry name" value="Restrct_endonuc-II-like"/>
</dbReference>
<dbReference type="CDD" id="cd06260">
    <property type="entry name" value="DUF820-like"/>
    <property type="match status" value="1"/>
</dbReference>
<dbReference type="Proteomes" id="UP000008366">
    <property type="component" value="Unassembled WGS sequence"/>
</dbReference>
<dbReference type="eggNOG" id="COG4636">
    <property type="taxonomic scope" value="Bacteria"/>
</dbReference>
<dbReference type="PANTHER" id="PTHR34107:SF4">
    <property type="entry name" value="SLL1222 PROTEIN"/>
    <property type="match status" value="1"/>
</dbReference>
<dbReference type="RefSeq" id="WP_006591269.1">
    <property type="nucleotide sequence ID" value="NZ_BAHD01000011.1"/>
</dbReference>
<dbReference type="Gene3D" id="3.90.1570.10">
    <property type="entry name" value="tt1808, chain A"/>
    <property type="match status" value="1"/>
</dbReference>
<name>K6WRM4_9MICO</name>
<dbReference type="InterPro" id="IPR012296">
    <property type="entry name" value="Nuclease_put_TT1808"/>
</dbReference>
<evidence type="ECO:0000313" key="3">
    <source>
        <dbReference type="Proteomes" id="UP000008366"/>
    </source>
</evidence>
<dbReference type="Pfam" id="PF05685">
    <property type="entry name" value="Uma2"/>
    <property type="match status" value="1"/>
</dbReference>
<keyword evidence="3" id="KW-1185">Reference proteome</keyword>
<dbReference type="InterPro" id="IPR008538">
    <property type="entry name" value="Uma2"/>
</dbReference>
<dbReference type="PANTHER" id="PTHR34107">
    <property type="entry name" value="SLL0198 PROTEIN-RELATED"/>
    <property type="match status" value="1"/>
</dbReference>
<accession>K6WRM4</accession>
<dbReference type="SUPFAM" id="SSF52980">
    <property type="entry name" value="Restriction endonuclease-like"/>
    <property type="match status" value="1"/>
</dbReference>
<protein>
    <recommendedName>
        <fullName evidence="1">Putative restriction endonuclease domain-containing protein</fullName>
    </recommendedName>
</protein>
<dbReference type="STRING" id="1184609.KILIM_011_00100"/>
<evidence type="ECO:0000259" key="1">
    <source>
        <dbReference type="Pfam" id="PF05685"/>
    </source>
</evidence>
<dbReference type="EMBL" id="BAHD01000011">
    <property type="protein sequence ID" value="GAB94737.1"/>
    <property type="molecule type" value="Genomic_DNA"/>
</dbReference>
<reference evidence="2 3" key="1">
    <citation type="submission" date="2012-08" db="EMBL/GenBank/DDBJ databases">
        <title>Whole genome shotgun sequence of Kineosphaera limosa NBRC 100340.</title>
        <authorList>
            <person name="Yoshida I."/>
            <person name="Isaki S."/>
            <person name="Hosoyama A."/>
            <person name="Tsuchikane K."/>
            <person name="Katsumata H."/>
            <person name="Ando Y."/>
            <person name="Ohji S."/>
            <person name="Hamada M."/>
            <person name="Tamura T."/>
            <person name="Yamazoe A."/>
            <person name="Yamazaki S."/>
            <person name="Fujita N."/>
        </authorList>
    </citation>
    <scope>NUCLEOTIDE SEQUENCE [LARGE SCALE GENOMIC DNA]</scope>
    <source>
        <strain evidence="2 3">NBRC 100340</strain>
    </source>
</reference>
<dbReference type="AlphaFoldDB" id="K6WRM4"/>
<organism evidence="2 3">
    <name type="scientific">Kineosphaera limosa NBRC 100340</name>
    <dbReference type="NCBI Taxonomy" id="1184609"/>
    <lineage>
        <taxon>Bacteria</taxon>
        <taxon>Bacillati</taxon>
        <taxon>Actinomycetota</taxon>
        <taxon>Actinomycetes</taxon>
        <taxon>Micrococcales</taxon>
        <taxon>Dermatophilaceae</taxon>
        <taxon>Kineosphaera</taxon>
    </lineage>
</organism>
<sequence length="192" mass="21274">MSVMTAAATNSPPPAGLPWGRPLTYDDLAGLPDDGHRYELIDGVLIVSPAPRHVHQRILGNLYLAVREHCPADLEVLFAPFEVVLAHDTVLQPDLIVARRSDLTERNLPTTPLLAVEVASPSTRRFDRTIKHSRLEAAGCRHYWIVDPDGPTITTWRLGPRGYGEPTRVEGSEPFTVDEPYPISFRPADLIT</sequence>
<feature type="domain" description="Putative restriction endonuclease" evidence="1">
    <location>
        <begin position="30"/>
        <end position="182"/>
    </location>
</feature>
<gene>
    <name evidence="2" type="ORF">KILIM_011_00100</name>
</gene>
<proteinExistence type="predicted"/>
<evidence type="ECO:0000313" key="2">
    <source>
        <dbReference type="EMBL" id="GAB94737.1"/>
    </source>
</evidence>